<sequence>MMAQYHVLKAQVPDCLLFYRMGDFFELFFDDAKAAAATLDIALTARGTHDGQPVAMCGVPVHAAEGYLARLIKAGHRVAIAEQTESPAEAKKRGGSKSLVARGIVRVVTAGTLTEESLLDAKAANWLVALAEANGELGMAAADISTGRFEIGCVPRGQRDAELARLSAAEIVVPDTLEDAPDGAYPCPRARFDAAAGEARMKSLFGVATLDGYGAFSRAELAAAAGLLAYLDNAGQGTLPFLQPPERRQAAGHMLIDAATRESLELTQASDGGRRGSLLDAVDRTVTGAGARLLRADIAAPLTDRTAIEARLDLVGLFEADSGLRDAVRRALKAQPDIGRALGRIAAGRGSPRDAGQLRDGLAEARNLHDRLEQIDHPPTLLASLLPRLTGHGALVDQLSRALVPMPPVDADKGGYIAEGYDAALDTLRASGGDGRRAIAALEARYRTETGIATLRIRHNGVLGYHVEVAARHADPLMQAESGFTHRQTLAGVVRFNAADLHDHAIKVAQAGAHALAAEAAHLEELTQAVLDRRHAIAATADALARLDVAAGLAERAAEGGWCRPTLVDHSCFEIVGGRHPVVEQAVARAGGRFVANDCSLSEDSRLWLVTGPNMGGKSTFLRQNATIAVLAQSGSPVPATSATLGLVDRLFSRVGASDNLARGQSTFMVEMVETAAILAQATPRSFVILDEVGRGTSTYDGLAIAWAVVEAIHNRNRCRCLFATHYHELTRLAERLDALTLHHVRAREWKGELVLLHELVRGPADRSYGLAVAKLAGLPAAVVTRARAVLAKLEAGRNATGGLAAGLDDLPLFAAAAAAEPKVDPLHAALAATDADTLSPRDALELVYRLKLLLENGAD</sequence>
<keyword evidence="3 9" id="KW-0547">Nucleotide-binding</keyword>
<keyword evidence="13" id="KW-1185">Reference proteome</keyword>
<evidence type="ECO:0000256" key="2">
    <source>
        <dbReference type="ARBA" id="ARBA00021982"/>
    </source>
</evidence>
<dbReference type="HAMAP" id="MF_00096">
    <property type="entry name" value="MutS"/>
    <property type="match status" value="1"/>
</dbReference>
<protein>
    <recommendedName>
        <fullName evidence="2 9">DNA mismatch repair protein MutS</fullName>
    </recommendedName>
</protein>
<gene>
    <name evidence="9 12" type="primary">mutS</name>
    <name evidence="12" type="ORF">ACFSGX_00725</name>
</gene>
<dbReference type="Proteomes" id="UP001597400">
    <property type="component" value="Unassembled WGS sequence"/>
</dbReference>
<evidence type="ECO:0000256" key="3">
    <source>
        <dbReference type="ARBA" id="ARBA00022741"/>
    </source>
</evidence>
<dbReference type="InterPro" id="IPR007696">
    <property type="entry name" value="DNA_mismatch_repair_MutS_core"/>
</dbReference>
<dbReference type="InterPro" id="IPR027417">
    <property type="entry name" value="P-loop_NTPase"/>
</dbReference>
<dbReference type="NCBIfam" id="TIGR01070">
    <property type="entry name" value="mutS1"/>
    <property type="match status" value="1"/>
</dbReference>
<dbReference type="InterPro" id="IPR016151">
    <property type="entry name" value="DNA_mismatch_repair_MutS_N"/>
</dbReference>
<dbReference type="InterPro" id="IPR036187">
    <property type="entry name" value="DNA_mismatch_repair_MutS_sf"/>
</dbReference>
<dbReference type="PANTHER" id="PTHR11361:SF34">
    <property type="entry name" value="DNA MISMATCH REPAIR PROTEIN MSH1, MITOCHONDRIAL"/>
    <property type="match status" value="1"/>
</dbReference>
<dbReference type="EMBL" id="JBHUGS010000001">
    <property type="protein sequence ID" value="MFD1949287.1"/>
    <property type="molecule type" value="Genomic_DNA"/>
</dbReference>
<evidence type="ECO:0000256" key="4">
    <source>
        <dbReference type="ARBA" id="ARBA00022763"/>
    </source>
</evidence>
<dbReference type="InterPro" id="IPR007861">
    <property type="entry name" value="DNA_mismatch_repair_MutS_clamp"/>
</dbReference>
<dbReference type="Pfam" id="PF05188">
    <property type="entry name" value="MutS_II"/>
    <property type="match status" value="1"/>
</dbReference>
<feature type="binding site" evidence="9">
    <location>
        <begin position="612"/>
        <end position="619"/>
    </location>
    <ligand>
        <name>ATP</name>
        <dbReference type="ChEBI" id="CHEBI:30616"/>
    </ligand>
</feature>
<dbReference type="RefSeq" id="WP_380928185.1">
    <property type="nucleotide sequence ID" value="NZ_JBHUGS010000001.1"/>
</dbReference>
<evidence type="ECO:0000313" key="12">
    <source>
        <dbReference type="EMBL" id="MFD1949287.1"/>
    </source>
</evidence>
<dbReference type="Pfam" id="PF01624">
    <property type="entry name" value="MutS_I"/>
    <property type="match status" value="1"/>
</dbReference>
<dbReference type="Gene3D" id="6.10.140.430">
    <property type="match status" value="1"/>
</dbReference>
<dbReference type="SUPFAM" id="SSF55271">
    <property type="entry name" value="DNA repair protein MutS, domain I"/>
    <property type="match status" value="1"/>
</dbReference>
<reference evidence="13" key="1">
    <citation type="journal article" date="2019" name="Int. J. Syst. Evol. Microbiol.">
        <title>The Global Catalogue of Microorganisms (GCM) 10K type strain sequencing project: providing services to taxonomists for standard genome sequencing and annotation.</title>
        <authorList>
            <consortium name="The Broad Institute Genomics Platform"/>
            <consortium name="The Broad Institute Genome Sequencing Center for Infectious Disease"/>
            <person name="Wu L."/>
            <person name="Ma J."/>
        </authorList>
    </citation>
    <scope>NUCLEOTIDE SEQUENCE [LARGE SCALE GENOMIC DNA]</scope>
    <source>
        <strain evidence="13">CGMCC 1.12702</strain>
    </source>
</reference>
<dbReference type="InterPro" id="IPR000432">
    <property type="entry name" value="DNA_mismatch_repair_MutS_C"/>
</dbReference>
<keyword evidence="4 9" id="KW-0227">DNA damage</keyword>
<dbReference type="InterPro" id="IPR045076">
    <property type="entry name" value="MutS"/>
</dbReference>
<keyword evidence="5 9" id="KW-0067">ATP-binding</keyword>
<dbReference type="NCBIfam" id="NF003810">
    <property type="entry name" value="PRK05399.1"/>
    <property type="match status" value="1"/>
</dbReference>
<evidence type="ECO:0000259" key="11">
    <source>
        <dbReference type="PROSITE" id="PS00486"/>
    </source>
</evidence>
<dbReference type="Gene3D" id="3.40.50.300">
    <property type="entry name" value="P-loop containing nucleotide triphosphate hydrolases"/>
    <property type="match status" value="1"/>
</dbReference>
<comment type="function">
    <text evidence="8 9">This protein is involved in the repair of mismatches in DNA. It is possible that it carries out the mismatch recognition step. This protein has a weak ATPase activity.</text>
</comment>
<dbReference type="SMART" id="SM00533">
    <property type="entry name" value="MUTSd"/>
    <property type="match status" value="1"/>
</dbReference>
<dbReference type="Gene3D" id="1.10.1420.10">
    <property type="match status" value="2"/>
</dbReference>
<dbReference type="CDD" id="cd03284">
    <property type="entry name" value="ABC_MutS1"/>
    <property type="match status" value="1"/>
</dbReference>
<dbReference type="Pfam" id="PF00488">
    <property type="entry name" value="MutS_V"/>
    <property type="match status" value="1"/>
</dbReference>
<feature type="domain" description="DNA mismatch repair proteins mutS family" evidence="11">
    <location>
        <begin position="686"/>
        <end position="702"/>
    </location>
</feature>
<keyword evidence="7 9" id="KW-0234">DNA repair</keyword>
<dbReference type="Pfam" id="PF05190">
    <property type="entry name" value="MutS_IV"/>
    <property type="match status" value="1"/>
</dbReference>
<name>A0ABW4TUB9_9SPHN</name>
<organism evidence="12 13">
    <name type="scientific">Sphingomonas arantia</name>
    <dbReference type="NCBI Taxonomy" id="1460676"/>
    <lineage>
        <taxon>Bacteria</taxon>
        <taxon>Pseudomonadati</taxon>
        <taxon>Pseudomonadota</taxon>
        <taxon>Alphaproteobacteria</taxon>
        <taxon>Sphingomonadales</taxon>
        <taxon>Sphingomonadaceae</taxon>
        <taxon>Sphingomonas</taxon>
    </lineage>
</organism>
<evidence type="ECO:0000256" key="10">
    <source>
        <dbReference type="RuleBase" id="RU003756"/>
    </source>
</evidence>
<evidence type="ECO:0000313" key="13">
    <source>
        <dbReference type="Proteomes" id="UP001597400"/>
    </source>
</evidence>
<evidence type="ECO:0000256" key="7">
    <source>
        <dbReference type="ARBA" id="ARBA00023204"/>
    </source>
</evidence>
<dbReference type="PIRSF" id="PIRSF037677">
    <property type="entry name" value="DNA_mis_repair_Msh6"/>
    <property type="match status" value="1"/>
</dbReference>
<dbReference type="SUPFAM" id="SSF52540">
    <property type="entry name" value="P-loop containing nucleoside triphosphate hydrolases"/>
    <property type="match status" value="1"/>
</dbReference>
<evidence type="ECO:0000256" key="1">
    <source>
        <dbReference type="ARBA" id="ARBA00006271"/>
    </source>
</evidence>
<evidence type="ECO:0000256" key="9">
    <source>
        <dbReference type="HAMAP-Rule" id="MF_00096"/>
    </source>
</evidence>
<dbReference type="InterPro" id="IPR005748">
    <property type="entry name" value="DNA_mismatch_repair_MutS"/>
</dbReference>
<comment type="similarity">
    <text evidence="1 9 10">Belongs to the DNA mismatch repair MutS family.</text>
</comment>
<dbReference type="SUPFAM" id="SSF48334">
    <property type="entry name" value="DNA repair protein MutS, domain III"/>
    <property type="match status" value="1"/>
</dbReference>
<dbReference type="InterPro" id="IPR007860">
    <property type="entry name" value="DNA_mmatch_repair_MutS_con_dom"/>
</dbReference>
<dbReference type="SUPFAM" id="SSF53150">
    <property type="entry name" value="DNA repair protein MutS, domain II"/>
    <property type="match status" value="1"/>
</dbReference>
<dbReference type="PROSITE" id="PS00486">
    <property type="entry name" value="DNA_MISMATCH_REPAIR_2"/>
    <property type="match status" value="1"/>
</dbReference>
<dbReference type="Gene3D" id="3.40.1170.10">
    <property type="entry name" value="DNA repair protein MutS, domain I"/>
    <property type="match status" value="1"/>
</dbReference>
<dbReference type="Gene3D" id="3.30.420.110">
    <property type="entry name" value="MutS, connector domain"/>
    <property type="match status" value="1"/>
</dbReference>
<dbReference type="InterPro" id="IPR017261">
    <property type="entry name" value="DNA_mismatch_repair_MutS/MSH"/>
</dbReference>
<keyword evidence="6 9" id="KW-0238">DNA-binding</keyword>
<dbReference type="InterPro" id="IPR036678">
    <property type="entry name" value="MutS_con_dom_sf"/>
</dbReference>
<evidence type="ECO:0000256" key="5">
    <source>
        <dbReference type="ARBA" id="ARBA00022840"/>
    </source>
</evidence>
<dbReference type="InterPro" id="IPR007695">
    <property type="entry name" value="DNA_mismatch_repair_MutS-lik_N"/>
</dbReference>
<proteinExistence type="inferred from homology"/>
<comment type="caution">
    <text evidence="12">The sequence shown here is derived from an EMBL/GenBank/DDBJ whole genome shotgun (WGS) entry which is preliminary data.</text>
</comment>
<dbReference type="Pfam" id="PF05192">
    <property type="entry name" value="MutS_III"/>
    <property type="match status" value="1"/>
</dbReference>
<evidence type="ECO:0000256" key="8">
    <source>
        <dbReference type="ARBA" id="ARBA00024647"/>
    </source>
</evidence>
<dbReference type="PANTHER" id="PTHR11361">
    <property type="entry name" value="DNA MISMATCH REPAIR PROTEIN MUTS FAMILY MEMBER"/>
    <property type="match status" value="1"/>
</dbReference>
<dbReference type="SMART" id="SM00534">
    <property type="entry name" value="MUTSac"/>
    <property type="match status" value="1"/>
</dbReference>
<accession>A0ABW4TUB9</accession>
<evidence type="ECO:0000256" key="6">
    <source>
        <dbReference type="ARBA" id="ARBA00023125"/>
    </source>
</evidence>